<keyword evidence="2" id="KW-1185">Reference proteome</keyword>
<reference evidence="2" key="1">
    <citation type="submission" date="2014-12" db="EMBL/GenBank/DDBJ databases">
        <title>Genome Sequence of Valsa Canker Pathogens Uncovers a Specific Adaption of Colonization on Woody Bark.</title>
        <authorList>
            <person name="Yin Z."/>
            <person name="Liu H."/>
            <person name="Gao X."/>
            <person name="Li Z."/>
            <person name="Song N."/>
            <person name="Ke X."/>
            <person name="Dai Q."/>
            <person name="Wu Y."/>
            <person name="Sun Y."/>
            <person name="Xu J.-R."/>
            <person name="Kang Z.K."/>
            <person name="Wang L."/>
            <person name="Huang L."/>
        </authorList>
    </citation>
    <scope>NUCLEOTIDE SEQUENCE [LARGE SCALE GENOMIC DNA]</scope>
    <source>
        <strain evidence="2">SXYL134</strain>
    </source>
</reference>
<name>A0A194UWL0_CYTMA</name>
<dbReference type="AlphaFoldDB" id="A0A194UWL0"/>
<dbReference type="STRING" id="694573.A0A194UWL0"/>
<accession>A0A194UWL0</accession>
<dbReference type="OrthoDB" id="5424793at2759"/>
<organism evidence="1 2">
    <name type="scientific">Cytospora mali</name>
    <name type="common">Apple Valsa canker fungus</name>
    <name type="synonym">Valsa mali</name>
    <dbReference type="NCBI Taxonomy" id="578113"/>
    <lineage>
        <taxon>Eukaryota</taxon>
        <taxon>Fungi</taxon>
        <taxon>Dikarya</taxon>
        <taxon>Ascomycota</taxon>
        <taxon>Pezizomycotina</taxon>
        <taxon>Sordariomycetes</taxon>
        <taxon>Sordariomycetidae</taxon>
        <taxon>Diaporthales</taxon>
        <taxon>Cytosporaceae</taxon>
        <taxon>Cytospora</taxon>
    </lineage>
</organism>
<evidence type="ECO:0000313" key="2">
    <source>
        <dbReference type="Proteomes" id="UP000078576"/>
    </source>
</evidence>
<sequence length="282" mass="31663">MEAQLREWQGRMSPEVLRKPALRMANMFTGINLCGYPLLELPSYKAQNRGQPSAGTHVDPSRLFFCVENLRKWYDYIASLPESEFANFAHTDWARFIGTVVLGLRMSFPIPNECPGWDHAAARQVLDLGTFLDRFRIDDGDTEKLTPASSKKITNTDVLSASKVVLGVVKRKYEKRLAALRKAAAMEPPHHMPPDTERELRKCPMFDGSIDPYIQSWDVSFLNSGTFASPPPTTSALNTGSFTVTQMGSAPGAQPVIFHDLWATMTMGWSQEGFRNVDFRDI</sequence>
<dbReference type="Proteomes" id="UP000078576">
    <property type="component" value="Unassembled WGS sequence"/>
</dbReference>
<protein>
    <submittedName>
        <fullName evidence="1">Uncharacterized protein</fullName>
    </submittedName>
</protein>
<gene>
    <name evidence="1" type="ORF">VP1G_03416</name>
</gene>
<dbReference type="EMBL" id="KN714685">
    <property type="protein sequence ID" value="KUI56043.1"/>
    <property type="molecule type" value="Genomic_DNA"/>
</dbReference>
<proteinExistence type="predicted"/>
<evidence type="ECO:0000313" key="1">
    <source>
        <dbReference type="EMBL" id="KUI56043.1"/>
    </source>
</evidence>